<gene>
    <name evidence="3" type="ORF">G1C96_0918</name>
</gene>
<organism evidence="3 4">
    <name type="scientific">Bifidobacterium moraviense</name>
    <dbReference type="NCBI Taxonomy" id="2675323"/>
    <lineage>
        <taxon>Bacteria</taxon>
        <taxon>Bacillati</taxon>
        <taxon>Actinomycetota</taxon>
        <taxon>Actinomycetes</taxon>
        <taxon>Bifidobacteriales</taxon>
        <taxon>Bifidobacteriaceae</taxon>
        <taxon>Bifidobacterium</taxon>
    </lineage>
</organism>
<feature type="chain" id="PRO_5039290323" evidence="2">
    <location>
        <begin position="22"/>
        <end position="1249"/>
    </location>
</feature>
<keyword evidence="1" id="KW-0472">Membrane</keyword>
<keyword evidence="1" id="KW-1133">Transmembrane helix</keyword>
<keyword evidence="1" id="KW-0812">Transmembrane</keyword>
<evidence type="ECO:0000313" key="3">
    <source>
        <dbReference type="EMBL" id="NMN00340.1"/>
    </source>
</evidence>
<keyword evidence="2" id="KW-0732">Signal</keyword>
<accession>A0A7Y0HZL3</accession>
<feature type="signal peptide" evidence="2">
    <location>
        <begin position="1"/>
        <end position="21"/>
    </location>
</feature>
<proteinExistence type="predicted"/>
<keyword evidence="4" id="KW-1185">Reference proteome</keyword>
<evidence type="ECO:0000256" key="2">
    <source>
        <dbReference type="SAM" id="SignalP"/>
    </source>
</evidence>
<dbReference type="EMBL" id="JAAIIH010000004">
    <property type="protein sequence ID" value="NMN00340.1"/>
    <property type="molecule type" value="Genomic_DNA"/>
</dbReference>
<reference evidence="3 4" key="1">
    <citation type="submission" date="2020-02" db="EMBL/GenBank/DDBJ databases">
        <title>Characterization of phylogenetic diversity of novel bifidobacterial species isolated in Czech ZOOs.</title>
        <authorList>
            <person name="Lugli G.A."/>
            <person name="Vera N.B."/>
            <person name="Ventura M."/>
        </authorList>
    </citation>
    <scope>NUCLEOTIDE SEQUENCE [LARGE SCALE GENOMIC DNA]</scope>
    <source>
        <strain evidence="3 4">DSM 109958</strain>
    </source>
</reference>
<evidence type="ECO:0000256" key="1">
    <source>
        <dbReference type="SAM" id="Phobius"/>
    </source>
</evidence>
<dbReference type="RefSeq" id="WP_169275494.1">
    <property type="nucleotide sequence ID" value="NZ_JAAIIH010000004.1"/>
</dbReference>
<comment type="caution">
    <text evidence="3">The sequence shown here is derived from an EMBL/GenBank/DDBJ whole genome shotgun (WGS) entry which is preliminary data.</text>
</comment>
<evidence type="ECO:0000313" key="4">
    <source>
        <dbReference type="Proteomes" id="UP000588277"/>
    </source>
</evidence>
<name>A0A7Y0HZL3_9BIFI</name>
<protein>
    <submittedName>
        <fullName evidence="3">Peptidase</fullName>
    </submittedName>
</protein>
<dbReference type="AlphaFoldDB" id="A0A7Y0HZL3"/>
<dbReference type="Proteomes" id="UP000588277">
    <property type="component" value="Unassembled WGS sequence"/>
</dbReference>
<sequence length="1249" mass="133760">MKRALRAVLAMVVASALTLLAMTPGLTAAYAAEPLTINPTEMWDRFFYDTATYSIGATMRDKDGNNAYCIESGIMDETSYERAEPIPDTPEARRIAWLTDRYRDSYDVTTQIAIGALIHDYFEMADMELWKGRREALLRLRPEVATRIDELWAEAGRNAPASMEATYTLHEGSRSGVVTAVVRNGDGAAIAGVPFTLRLTGPATFDATGSAEVSGTSSEQEQTFTWTANGSGAVAVQTEYSHQVIRRLVSSQDFVQFGGTSVRTDQSVSFDVRREFRPALRTEVTAKTVAVGDEVHDAVFSGVADGEEWAGGAVLDAAGYYFDGLAAADLAAPVAPNEGEGAADFLARLAQLGRTPRAYGSARFDGPDQRVEVTAVTEPGGTEPYRARAGFGTWVWTIDRAAQSPEAAGFLGADVVTPFLEHAETNNAVAPLTVDSTVTEHTALVGSDVSDTITVSGYPDDHGSFAGDEAFGFGPDRATARVDVYWAGDRDDAERIDEYRPEGETPPAADEHHRLVGSWPYPAVNGEIKVGGGVPDADGNPVSITADAPGWYVFVYVFEGDDRVGATSSAYDDEWERVRVTEVRPETPSITTAVSPARVGVGEPFRDAADVSGRVPEGSHITFSAYAPVGFGEQPGEAKLLDEARVDLDASKANQTVLSPEVRTSVNGHVQWKATLWNKDGEVIDSHPLGIDGEVTEVVAAAELSTRARGLGEVDGPIWDELTITPGQVDGHTVGVPDGVTAEVTLYRNTGDPANGTLEATREYELTEAQVRDANDGDGLTFRAEGFSARHAGEYYWVAALRDRYGNELARGRYGDPSERTSVHRYATRVRHAVTAQALDRYESSRSSNADTLTITGWERTDGDVAVAPGQTPDGVSFVWQLWRQGEGDAETDLMVRQGDLQPLPELPFDEAAGGIAPTLDVTSPEWEIEAAWPEGTYYYRLHVVDEAGDTVAYLPARDPAESFDVVSLSTAVPKARWFSAESVSDGVTIRGRLPAGGEAEAQLWRYGGPLGSDERVASTGRIAVPAQSDENTFATPPMPAPEPGRYYWKVLLFADGDDADADADAGDAAGDAENADPAVGSAEPVIVDGARIEEESFEVSRVTTEASEGGPVPAQVHDTAVIEGGAPEGSSISFELFRLNPQAREDEDESVARLDPVPLQTGVVRVDSGEVRLDEPGDYYWRETLWDRDGNVLHVGDARVAEESVTVTEAAPLATTGLGGDASIALAAGVVALTCGGVTVLAARRRYR</sequence>
<feature type="transmembrane region" description="Helical" evidence="1">
    <location>
        <begin position="1223"/>
        <end position="1244"/>
    </location>
</feature>